<evidence type="ECO:0000313" key="2">
    <source>
        <dbReference type="EMBL" id="GKV20035.1"/>
    </source>
</evidence>
<evidence type="ECO:0000259" key="1">
    <source>
        <dbReference type="Pfam" id="PF08246"/>
    </source>
</evidence>
<evidence type="ECO:0000313" key="3">
    <source>
        <dbReference type="Proteomes" id="UP001054252"/>
    </source>
</evidence>
<gene>
    <name evidence="2" type="ORF">SLEP1_g30213</name>
</gene>
<dbReference type="Proteomes" id="UP001054252">
    <property type="component" value="Unassembled WGS sequence"/>
</dbReference>
<dbReference type="EMBL" id="BPVZ01000054">
    <property type="protein sequence ID" value="GKV20035.1"/>
    <property type="molecule type" value="Genomic_DNA"/>
</dbReference>
<proteinExistence type="predicted"/>
<feature type="domain" description="Cathepsin propeptide inhibitor" evidence="1">
    <location>
        <begin position="2"/>
        <end position="36"/>
    </location>
</feature>
<accession>A0AAV5K9Z1</accession>
<name>A0AAV5K9Z1_9ROSI</name>
<reference evidence="2 3" key="1">
    <citation type="journal article" date="2021" name="Commun. Biol.">
        <title>The genome of Shorea leprosula (Dipterocarpaceae) highlights the ecological relevance of drought in aseasonal tropical rainforests.</title>
        <authorList>
            <person name="Ng K.K.S."/>
            <person name="Kobayashi M.J."/>
            <person name="Fawcett J.A."/>
            <person name="Hatakeyama M."/>
            <person name="Paape T."/>
            <person name="Ng C.H."/>
            <person name="Ang C.C."/>
            <person name="Tnah L.H."/>
            <person name="Lee C.T."/>
            <person name="Nishiyama T."/>
            <person name="Sese J."/>
            <person name="O'Brien M.J."/>
            <person name="Copetti D."/>
            <person name="Mohd Noor M.I."/>
            <person name="Ong R.C."/>
            <person name="Putra M."/>
            <person name="Sireger I.Z."/>
            <person name="Indrioko S."/>
            <person name="Kosugi Y."/>
            <person name="Izuno A."/>
            <person name="Isagi Y."/>
            <person name="Lee S.L."/>
            <person name="Shimizu K.K."/>
        </authorList>
    </citation>
    <scope>NUCLEOTIDE SEQUENCE [LARGE SCALE GENOMIC DNA]</scope>
    <source>
        <strain evidence="2">214</strain>
    </source>
</reference>
<keyword evidence="3" id="KW-1185">Reference proteome</keyword>
<dbReference type="AlphaFoldDB" id="A0AAV5K9Z1"/>
<organism evidence="2 3">
    <name type="scientific">Rubroshorea leprosula</name>
    <dbReference type="NCBI Taxonomy" id="152421"/>
    <lineage>
        <taxon>Eukaryota</taxon>
        <taxon>Viridiplantae</taxon>
        <taxon>Streptophyta</taxon>
        <taxon>Embryophyta</taxon>
        <taxon>Tracheophyta</taxon>
        <taxon>Spermatophyta</taxon>
        <taxon>Magnoliopsida</taxon>
        <taxon>eudicotyledons</taxon>
        <taxon>Gunneridae</taxon>
        <taxon>Pentapetalae</taxon>
        <taxon>rosids</taxon>
        <taxon>malvids</taxon>
        <taxon>Malvales</taxon>
        <taxon>Dipterocarpaceae</taxon>
        <taxon>Rubroshorea</taxon>
    </lineage>
</organism>
<protein>
    <recommendedName>
        <fullName evidence="1">Cathepsin propeptide inhibitor domain-containing protein</fullName>
    </recommendedName>
</protein>
<comment type="caution">
    <text evidence="2">The sequence shown here is derived from an EMBL/GenBank/DDBJ whole genome shotgun (WGS) entry which is preliminary data.</text>
</comment>
<sequence length="36" mass="4229">MKLRFHIFKESLDLIISINKKGLPYTLVVNHSADWT</sequence>
<dbReference type="Pfam" id="PF08246">
    <property type="entry name" value="Inhibitor_I29"/>
    <property type="match status" value="1"/>
</dbReference>
<dbReference type="InterPro" id="IPR013201">
    <property type="entry name" value="Prot_inhib_I29"/>
</dbReference>
<dbReference type="Gene3D" id="1.10.287.2250">
    <property type="match status" value="1"/>
</dbReference>